<dbReference type="InterPro" id="IPR034139">
    <property type="entry name" value="TOPRIM_OLD"/>
</dbReference>
<dbReference type="RefSeq" id="WP_235247819.1">
    <property type="nucleotide sequence ID" value="NZ_JBBMFN010000016.1"/>
</dbReference>
<dbReference type="Proteomes" id="UP001465426">
    <property type="component" value="Unassembled WGS sequence"/>
</dbReference>
<keyword evidence="3" id="KW-1185">Reference proteome</keyword>
<dbReference type="CDD" id="cd01026">
    <property type="entry name" value="TOPRIM_OLD"/>
    <property type="match status" value="1"/>
</dbReference>
<dbReference type="Pfam" id="PF13175">
    <property type="entry name" value="AAA_15"/>
    <property type="match status" value="1"/>
</dbReference>
<feature type="domain" description="AAA+ ATPase" evidence="1">
    <location>
        <begin position="24"/>
        <end position="346"/>
    </location>
</feature>
<dbReference type="SUPFAM" id="SSF52540">
    <property type="entry name" value="P-loop containing nucleoside triphosphate hydrolases"/>
    <property type="match status" value="1"/>
</dbReference>
<sequence length="575" mass="65695">MRLKKFSVLNYKVFNTKFSIDFSSENIVILTGRNNTGKSTFLEAINQFYLPTTAKAKIPVECYSNQDENKTIELEAEFVVDSETGETVTIVKKYSNDNGKYFDTQGTEIKRTHELKETLDEILANSPYYITPYMTTEEIDKQVQEIYSQIITAELSKLEMEEFDEEELQAIKSEYLELKSSIPRLLKKLKSKTDFSLSNVSDSVSKSLQSVFSNSSLQLSVQGGESNGFSVSDIVKSTSSSVLIGNMHSSDMPLSTQGTGIQRMSLIYIIQNMIEQGLMGTNSTQKMLLIDEPEAFLHPEAVRALSRSLYAIGSRMPLIISTHSPVLIDLSENHTTIQVFRIGKTEAIELYQSSSSQFDEDDIKNMKLLNYADSYVNEFFFADKIIVVEGDTEYVAFKHFIKERGLNIHVIRARGKATICSLMKILNQFNTRYYILHDIDNHERFTHSTLKAQQTNCYNIYALKEDSTRIFGSVPNLERAIGLGDVPNSKKTETIHRIIHDAVDSSYIQAREKVEKVFNYIFSLENQMSLEHPFIEIIRDKDYENLFTPLLNQERKVLKRKSKAVSKMEQVSFDM</sequence>
<dbReference type="InterPro" id="IPR041685">
    <property type="entry name" value="AAA_GajA/Old/RecF-like"/>
</dbReference>
<gene>
    <name evidence="2" type="ORF">WMO63_08765</name>
</gene>
<evidence type="ECO:0000313" key="2">
    <source>
        <dbReference type="EMBL" id="MEQ2465757.1"/>
    </source>
</evidence>
<organism evidence="2 3">
    <name type="scientific">Niallia hominis</name>
    <dbReference type="NCBI Taxonomy" id="3133173"/>
    <lineage>
        <taxon>Bacteria</taxon>
        <taxon>Bacillati</taxon>
        <taxon>Bacillota</taxon>
        <taxon>Bacilli</taxon>
        <taxon>Bacillales</taxon>
        <taxon>Bacillaceae</taxon>
        <taxon>Niallia</taxon>
    </lineage>
</organism>
<comment type="caution">
    <text evidence="2">The sequence shown here is derived from an EMBL/GenBank/DDBJ whole genome shotgun (WGS) entry which is preliminary data.</text>
</comment>
<dbReference type="SMART" id="SM00382">
    <property type="entry name" value="AAA"/>
    <property type="match status" value="1"/>
</dbReference>
<proteinExistence type="predicted"/>
<dbReference type="Gene3D" id="3.40.50.300">
    <property type="entry name" value="P-loop containing nucleotide triphosphate hydrolases"/>
    <property type="match status" value="1"/>
</dbReference>
<evidence type="ECO:0000259" key="1">
    <source>
        <dbReference type="SMART" id="SM00382"/>
    </source>
</evidence>
<dbReference type="Pfam" id="PF20469">
    <property type="entry name" value="OLD-like_TOPRIM"/>
    <property type="match status" value="1"/>
</dbReference>
<dbReference type="InterPro" id="IPR027417">
    <property type="entry name" value="P-loop_NTPase"/>
</dbReference>
<dbReference type="PANTHER" id="PTHR43581">
    <property type="entry name" value="ATP/GTP PHOSPHATASE"/>
    <property type="match status" value="1"/>
</dbReference>
<dbReference type="InterPro" id="IPR051396">
    <property type="entry name" value="Bact_Antivir_Def_Nuclease"/>
</dbReference>
<name>A0ABV1EXB8_9BACI</name>
<accession>A0ABV1EXB8</accession>
<evidence type="ECO:0000313" key="3">
    <source>
        <dbReference type="Proteomes" id="UP001465426"/>
    </source>
</evidence>
<dbReference type="PANTHER" id="PTHR43581:SF4">
    <property type="entry name" value="ATP_GTP PHOSPHATASE"/>
    <property type="match status" value="1"/>
</dbReference>
<reference evidence="2 3" key="1">
    <citation type="submission" date="2024-03" db="EMBL/GenBank/DDBJ databases">
        <title>Human intestinal bacterial collection.</title>
        <authorList>
            <person name="Pauvert C."/>
            <person name="Hitch T.C.A."/>
            <person name="Clavel T."/>
        </authorList>
    </citation>
    <scope>NUCLEOTIDE SEQUENCE [LARGE SCALE GENOMIC DNA]</scope>
    <source>
        <strain evidence="2 3">CLA-SR-H024</strain>
    </source>
</reference>
<dbReference type="EMBL" id="JBBMFN010000016">
    <property type="protein sequence ID" value="MEQ2465757.1"/>
    <property type="molecule type" value="Genomic_DNA"/>
</dbReference>
<dbReference type="InterPro" id="IPR003593">
    <property type="entry name" value="AAA+_ATPase"/>
</dbReference>
<protein>
    <submittedName>
        <fullName evidence="2">AAA family ATPase</fullName>
    </submittedName>
</protein>